<accession>A0A2K1JMP8</accession>
<evidence type="ECO:0000256" key="1">
    <source>
        <dbReference type="SAM" id="MobiDB-lite"/>
    </source>
</evidence>
<reference evidence="2 4" key="2">
    <citation type="journal article" date="2018" name="Plant J.">
        <title>The Physcomitrella patens chromosome-scale assembly reveals moss genome structure and evolution.</title>
        <authorList>
            <person name="Lang D."/>
            <person name="Ullrich K.K."/>
            <person name="Murat F."/>
            <person name="Fuchs J."/>
            <person name="Jenkins J."/>
            <person name="Haas F.B."/>
            <person name="Piednoel M."/>
            <person name="Gundlach H."/>
            <person name="Van Bel M."/>
            <person name="Meyberg R."/>
            <person name="Vives C."/>
            <person name="Morata J."/>
            <person name="Symeonidi A."/>
            <person name="Hiss M."/>
            <person name="Muchero W."/>
            <person name="Kamisugi Y."/>
            <person name="Saleh O."/>
            <person name="Blanc G."/>
            <person name="Decker E.L."/>
            <person name="van Gessel N."/>
            <person name="Grimwood J."/>
            <person name="Hayes R.D."/>
            <person name="Graham S.W."/>
            <person name="Gunter L.E."/>
            <person name="McDaniel S.F."/>
            <person name="Hoernstein S.N.W."/>
            <person name="Larsson A."/>
            <person name="Li F.W."/>
            <person name="Perroud P.F."/>
            <person name="Phillips J."/>
            <person name="Ranjan P."/>
            <person name="Rokshar D.S."/>
            <person name="Rothfels C.J."/>
            <person name="Schneider L."/>
            <person name="Shu S."/>
            <person name="Stevenson D.W."/>
            <person name="Thummler F."/>
            <person name="Tillich M."/>
            <person name="Villarreal Aguilar J.C."/>
            <person name="Widiez T."/>
            <person name="Wong G.K."/>
            <person name="Wymore A."/>
            <person name="Zhang Y."/>
            <person name="Zimmer A.D."/>
            <person name="Quatrano R.S."/>
            <person name="Mayer K.F.X."/>
            <person name="Goodstein D."/>
            <person name="Casacuberta J.M."/>
            <person name="Vandepoele K."/>
            <person name="Reski R."/>
            <person name="Cuming A.C."/>
            <person name="Tuskan G.A."/>
            <person name="Maumus F."/>
            <person name="Salse J."/>
            <person name="Schmutz J."/>
            <person name="Rensing S.A."/>
        </authorList>
    </citation>
    <scope>NUCLEOTIDE SEQUENCE [LARGE SCALE GENOMIC DNA]</scope>
    <source>
        <strain evidence="3 4">cv. Gransden 2004</strain>
    </source>
</reference>
<evidence type="ECO:0000313" key="2">
    <source>
        <dbReference type="EMBL" id="PNR42824.1"/>
    </source>
</evidence>
<feature type="region of interest" description="Disordered" evidence="1">
    <location>
        <begin position="88"/>
        <end position="107"/>
    </location>
</feature>
<proteinExistence type="predicted"/>
<protein>
    <submittedName>
        <fullName evidence="2 3">Uncharacterized protein</fullName>
    </submittedName>
</protein>
<reference evidence="3" key="3">
    <citation type="submission" date="2020-12" db="UniProtKB">
        <authorList>
            <consortium name="EnsemblPlants"/>
        </authorList>
    </citation>
    <scope>IDENTIFICATION</scope>
</reference>
<evidence type="ECO:0000313" key="4">
    <source>
        <dbReference type="Proteomes" id="UP000006727"/>
    </source>
</evidence>
<sequence length="107" mass="12526">MPHSKRKSGRIATMKMRRTRITATKKMMEGGLKANLRDGEREFAALAEEQFTRWLTPREGRPWTEPGRLDDFGSRCIFFHSFVWMNKEDPGEPSEGGQKWTTLWDHV</sequence>
<dbReference type="AlphaFoldDB" id="A0A2K1JMP8"/>
<gene>
    <name evidence="2" type="ORF">PHYPA_017655</name>
</gene>
<name>A0A2K1JMP8_PHYPA</name>
<reference evidence="2 4" key="1">
    <citation type="journal article" date="2008" name="Science">
        <title>The Physcomitrella genome reveals evolutionary insights into the conquest of land by plants.</title>
        <authorList>
            <person name="Rensing S."/>
            <person name="Lang D."/>
            <person name="Zimmer A."/>
            <person name="Terry A."/>
            <person name="Salamov A."/>
            <person name="Shapiro H."/>
            <person name="Nishiyama T."/>
            <person name="Perroud P.-F."/>
            <person name="Lindquist E."/>
            <person name="Kamisugi Y."/>
            <person name="Tanahashi T."/>
            <person name="Sakakibara K."/>
            <person name="Fujita T."/>
            <person name="Oishi K."/>
            <person name="Shin-I T."/>
            <person name="Kuroki Y."/>
            <person name="Toyoda A."/>
            <person name="Suzuki Y."/>
            <person name="Hashimoto A."/>
            <person name="Yamaguchi K."/>
            <person name="Sugano A."/>
            <person name="Kohara Y."/>
            <person name="Fujiyama A."/>
            <person name="Anterola A."/>
            <person name="Aoki S."/>
            <person name="Ashton N."/>
            <person name="Barbazuk W.B."/>
            <person name="Barker E."/>
            <person name="Bennetzen J."/>
            <person name="Bezanilla M."/>
            <person name="Blankenship R."/>
            <person name="Cho S.H."/>
            <person name="Dutcher S."/>
            <person name="Estelle M."/>
            <person name="Fawcett J.A."/>
            <person name="Gundlach H."/>
            <person name="Hanada K."/>
            <person name="Heyl A."/>
            <person name="Hicks K.A."/>
            <person name="Hugh J."/>
            <person name="Lohr M."/>
            <person name="Mayer K."/>
            <person name="Melkozernov A."/>
            <person name="Murata T."/>
            <person name="Nelson D."/>
            <person name="Pils B."/>
            <person name="Prigge M."/>
            <person name="Reiss B."/>
            <person name="Renner T."/>
            <person name="Rombauts S."/>
            <person name="Rushton P."/>
            <person name="Sanderfoot A."/>
            <person name="Schween G."/>
            <person name="Shiu S.-H."/>
            <person name="Stueber K."/>
            <person name="Theodoulou F.L."/>
            <person name="Tu H."/>
            <person name="Van de Peer Y."/>
            <person name="Verrier P.J."/>
            <person name="Waters E."/>
            <person name="Wood A."/>
            <person name="Yang L."/>
            <person name="Cove D."/>
            <person name="Cuming A."/>
            <person name="Hasebe M."/>
            <person name="Lucas S."/>
            <person name="Mishler D.B."/>
            <person name="Reski R."/>
            <person name="Grigoriev I."/>
            <person name="Quatrano R.S."/>
            <person name="Boore J.L."/>
        </authorList>
    </citation>
    <scope>NUCLEOTIDE SEQUENCE [LARGE SCALE GENOMIC DNA]</scope>
    <source>
        <strain evidence="3 4">cv. Gransden 2004</strain>
    </source>
</reference>
<dbReference type="EnsemblPlants" id="Pp3c13_21160V3.1">
    <property type="protein sequence ID" value="Pp3c13_21160V3.1"/>
    <property type="gene ID" value="Pp3c13_21160"/>
</dbReference>
<dbReference type="InParanoid" id="A0A2K1JMP8"/>
<keyword evidence="4" id="KW-1185">Reference proteome</keyword>
<evidence type="ECO:0000313" key="3">
    <source>
        <dbReference type="EnsemblPlants" id="Pp3c13_21160V3.1"/>
    </source>
</evidence>
<organism evidence="2">
    <name type="scientific">Physcomitrium patens</name>
    <name type="common">Spreading-leaved earth moss</name>
    <name type="synonym">Physcomitrella patens</name>
    <dbReference type="NCBI Taxonomy" id="3218"/>
    <lineage>
        <taxon>Eukaryota</taxon>
        <taxon>Viridiplantae</taxon>
        <taxon>Streptophyta</taxon>
        <taxon>Embryophyta</taxon>
        <taxon>Bryophyta</taxon>
        <taxon>Bryophytina</taxon>
        <taxon>Bryopsida</taxon>
        <taxon>Funariidae</taxon>
        <taxon>Funariales</taxon>
        <taxon>Funariaceae</taxon>
        <taxon>Physcomitrium</taxon>
    </lineage>
</organism>
<dbReference type="Proteomes" id="UP000006727">
    <property type="component" value="Chromosome 13"/>
</dbReference>
<dbReference type="EMBL" id="ABEU02000013">
    <property type="protein sequence ID" value="PNR42824.1"/>
    <property type="molecule type" value="Genomic_DNA"/>
</dbReference>
<dbReference type="Gramene" id="Pp3c13_21160V3.1">
    <property type="protein sequence ID" value="Pp3c13_21160V3.1"/>
    <property type="gene ID" value="Pp3c13_21160"/>
</dbReference>